<proteinExistence type="inferred from homology"/>
<feature type="domain" description="RagB/SusD" evidence="6">
    <location>
        <begin position="337"/>
        <end position="412"/>
    </location>
</feature>
<dbReference type="Proteomes" id="UP000198836">
    <property type="component" value="Unassembled WGS sequence"/>
</dbReference>
<dbReference type="InterPro" id="IPR033985">
    <property type="entry name" value="SusD-like_N"/>
</dbReference>
<evidence type="ECO:0000256" key="5">
    <source>
        <dbReference type="ARBA" id="ARBA00023237"/>
    </source>
</evidence>
<name>A0A1I0TTW8_9SPHI</name>
<evidence type="ECO:0000256" key="2">
    <source>
        <dbReference type="ARBA" id="ARBA00006275"/>
    </source>
</evidence>
<dbReference type="PROSITE" id="PS51257">
    <property type="entry name" value="PROKAR_LIPOPROTEIN"/>
    <property type="match status" value="1"/>
</dbReference>
<evidence type="ECO:0000259" key="7">
    <source>
        <dbReference type="Pfam" id="PF14322"/>
    </source>
</evidence>
<dbReference type="AlphaFoldDB" id="A0A1I0TTW8"/>
<dbReference type="RefSeq" id="WP_159435273.1">
    <property type="nucleotide sequence ID" value="NZ_FOJM01000014.1"/>
</dbReference>
<dbReference type="EMBL" id="FOJM01000014">
    <property type="protein sequence ID" value="SFA55043.1"/>
    <property type="molecule type" value="Genomic_DNA"/>
</dbReference>
<evidence type="ECO:0000256" key="3">
    <source>
        <dbReference type="ARBA" id="ARBA00022729"/>
    </source>
</evidence>
<comment type="similarity">
    <text evidence="2">Belongs to the SusD family.</text>
</comment>
<evidence type="ECO:0000313" key="8">
    <source>
        <dbReference type="EMBL" id="SFA55043.1"/>
    </source>
</evidence>
<evidence type="ECO:0000256" key="1">
    <source>
        <dbReference type="ARBA" id="ARBA00004442"/>
    </source>
</evidence>
<keyword evidence="4" id="KW-0472">Membrane</keyword>
<dbReference type="STRING" id="332999.SAMN04488511_11473"/>
<accession>A0A1I0TTW8</accession>
<feature type="domain" description="SusD-like N-terminal" evidence="7">
    <location>
        <begin position="21"/>
        <end position="223"/>
    </location>
</feature>
<dbReference type="SUPFAM" id="SSF48452">
    <property type="entry name" value="TPR-like"/>
    <property type="match status" value="1"/>
</dbReference>
<dbReference type="GO" id="GO:0009279">
    <property type="term" value="C:cell outer membrane"/>
    <property type="evidence" value="ECO:0007669"/>
    <property type="project" value="UniProtKB-SubCell"/>
</dbReference>
<sequence>MYRFSILLILVGMNILSGCDKYLDKKSDAKLIVPKTVDDLQGMLDDGATMNLMRTPSYGESEADDFFLLPTTLSGFNQTLRDVYLWKSIDYRFGNDWSDAYLPVYNSNLCLEILPTIPRDDLNSKQWDNIKGSALFFRSYYFYCLTTTFGLAYNPATSERDLGIVLRLSSDFNVKSERATVKKCLDRVISDIEESLLLLPNVGENTLRPSRAAAFALLSRVKLYMGDYAAAFKYADECLKIKSSLIDYNSDTDLLGIDLNVPFKRFNKETIFYTELNFGFSIHSTSRGKIDTLLYNSYSADDLRKKAFFRPNGQYQQFKGSYASSSTTFFSGLATDEMILNRAEANAYLGNIEAALTDLNLLRKKRWKNSVPFIPVTAIGKVDALSKVREERRKELLMRNIRWADIKRYNVEGAGITLKRALNGVIYSLEPNSKFYALPLPTDIIEQGLQQN</sequence>
<evidence type="ECO:0000256" key="4">
    <source>
        <dbReference type="ARBA" id="ARBA00023136"/>
    </source>
</evidence>
<keyword evidence="9" id="KW-1185">Reference proteome</keyword>
<dbReference type="OrthoDB" id="653598at2"/>
<comment type="subcellular location">
    <subcellularLocation>
        <location evidence="1">Cell outer membrane</location>
    </subcellularLocation>
</comment>
<keyword evidence="3" id="KW-0732">Signal</keyword>
<dbReference type="Gene3D" id="1.25.40.390">
    <property type="match status" value="1"/>
</dbReference>
<organism evidence="8 9">
    <name type="scientific">Pedobacter suwonensis</name>
    <dbReference type="NCBI Taxonomy" id="332999"/>
    <lineage>
        <taxon>Bacteria</taxon>
        <taxon>Pseudomonadati</taxon>
        <taxon>Bacteroidota</taxon>
        <taxon>Sphingobacteriia</taxon>
        <taxon>Sphingobacteriales</taxon>
        <taxon>Sphingobacteriaceae</taxon>
        <taxon>Pedobacter</taxon>
    </lineage>
</organism>
<dbReference type="Pfam" id="PF07980">
    <property type="entry name" value="SusD_RagB"/>
    <property type="match status" value="1"/>
</dbReference>
<dbReference type="InterPro" id="IPR011990">
    <property type="entry name" value="TPR-like_helical_dom_sf"/>
</dbReference>
<keyword evidence="5" id="KW-0998">Cell outer membrane</keyword>
<dbReference type="InterPro" id="IPR012944">
    <property type="entry name" value="SusD_RagB_dom"/>
</dbReference>
<gene>
    <name evidence="8" type="ORF">SAMN04488511_11473</name>
</gene>
<dbReference type="Pfam" id="PF14322">
    <property type="entry name" value="SusD-like_3"/>
    <property type="match status" value="1"/>
</dbReference>
<protein>
    <submittedName>
        <fullName evidence="8">SusD family protein</fullName>
    </submittedName>
</protein>
<evidence type="ECO:0000313" key="9">
    <source>
        <dbReference type="Proteomes" id="UP000198836"/>
    </source>
</evidence>
<evidence type="ECO:0000259" key="6">
    <source>
        <dbReference type="Pfam" id="PF07980"/>
    </source>
</evidence>
<reference evidence="9" key="1">
    <citation type="submission" date="2016-10" db="EMBL/GenBank/DDBJ databases">
        <authorList>
            <person name="Varghese N."/>
            <person name="Submissions S."/>
        </authorList>
    </citation>
    <scope>NUCLEOTIDE SEQUENCE [LARGE SCALE GENOMIC DNA]</scope>
    <source>
        <strain evidence="9">DSM 18130</strain>
    </source>
</reference>